<organism evidence="10 11">
    <name type="scientific">Candidatus Azambacteria bacterium RIFCSPLOWO2_01_FULL_46_25</name>
    <dbReference type="NCBI Taxonomy" id="1797298"/>
    <lineage>
        <taxon>Bacteria</taxon>
        <taxon>Candidatus Azamiibacteriota</taxon>
    </lineage>
</organism>
<dbReference type="CDD" id="cd04322">
    <property type="entry name" value="LysRS_N"/>
    <property type="match status" value="1"/>
</dbReference>
<comment type="similarity">
    <text evidence="7">Belongs to the class-II aminoacyl-tRNA synthetase family.</text>
</comment>
<reference evidence="10 11" key="1">
    <citation type="journal article" date="2016" name="Nat. Commun.">
        <title>Thousands of microbial genomes shed light on interconnected biogeochemical processes in an aquifer system.</title>
        <authorList>
            <person name="Anantharaman K."/>
            <person name="Brown C.T."/>
            <person name="Hug L.A."/>
            <person name="Sharon I."/>
            <person name="Castelle C.J."/>
            <person name="Probst A.J."/>
            <person name="Thomas B.C."/>
            <person name="Singh A."/>
            <person name="Wilkins M.J."/>
            <person name="Karaoz U."/>
            <person name="Brodie E.L."/>
            <person name="Williams K.H."/>
            <person name="Hubbard S.S."/>
            <person name="Banfield J.F."/>
        </authorList>
    </citation>
    <scope>NUCLEOTIDE SEQUENCE [LARGE SCALE GENOMIC DNA]</scope>
</reference>
<keyword evidence="5 7" id="KW-0030">Aminoacyl-tRNA synthetase</keyword>
<evidence type="ECO:0000256" key="2">
    <source>
        <dbReference type="ARBA" id="ARBA00022723"/>
    </source>
</evidence>
<keyword evidence="7" id="KW-0648">Protein biosynthesis</keyword>
<dbReference type="SUPFAM" id="SSF55681">
    <property type="entry name" value="Class II aaRS and biotin synthetases"/>
    <property type="match status" value="1"/>
</dbReference>
<dbReference type="EMBL" id="MEYS01000002">
    <property type="protein sequence ID" value="OGD33965.1"/>
    <property type="molecule type" value="Genomic_DNA"/>
</dbReference>
<keyword evidence="3 7" id="KW-0547">Nucleotide-binding</keyword>
<dbReference type="InterPro" id="IPR044136">
    <property type="entry name" value="Lys-tRNA-ligase_II_N"/>
</dbReference>
<evidence type="ECO:0000256" key="6">
    <source>
        <dbReference type="ARBA" id="ARBA00048573"/>
    </source>
</evidence>
<evidence type="ECO:0000313" key="10">
    <source>
        <dbReference type="EMBL" id="OGD33965.1"/>
    </source>
</evidence>
<comment type="caution">
    <text evidence="10">The sequence shown here is derived from an EMBL/GenBank/DDBJ whole genome shotgun (WGS) entry which is preliminary data.</text>
</comment>
<evidence type="ECO:0000256" key="3">
    <source>
        <dbReference type="ARBA" id="ARBA00022741"/>
    </source>
</evidence>
<evidence type="ECO:0000313" key="11">
    <source>
        <dbReference type="Proteomes" id="UP000176650"/>
    </source>
</evidence>
<evidence type="ECO:0000256" key="4">
    <source>
        <dbReference type="ARBA" id="ARBA00022840"/>
    </source>
</evidence>
<dbReference type="Pfam" id="PF01336">
    <property type="entry name" value="tRNA_anti-codon"/>
    <property type="match status" value="1"/>
</dbReference>
<dbReference type="PANTHER" id="PTHR42918">
    <property type="entry name" value="LYSYL-TRNA SYNTHETASE"/>
    <property type="match status" value="1"/>
</dbReference>
<accession>A0A1F5BTN5</accession>
<evidence type="ECO:0000259" key="9">
    <source>
        <dbReference type="PROSITE" id="PS50862"/>
    </source>
</evidence>
<dbReference type="STRING" id="1797298.A2988_00545"/>
<comment type="subcellular location">
    <subcellularLocation>
        <location evidence="7">Cytoplasm</location>
    </subcellularLocation>
</comment>
<name>A0A1F5BTN5_9BACT</name>
<evidence type="ECO:0000256" key="7">
    <source>
        <dbReference type="HAMAP-Rule" id="MF_00252"/>
    </source>
</evidence>
<feature type="domain" description="Aminoacyl-transfer RNA synthetases class-II family profile" evidence="9">
    <location>
        <begin position="173"/>
        <end position="489"/>
    </location>
</feature>
<comment type="cofactor">
    <cofactor evidence="7 8">
        <name>Mg(2+)</name>
        <dbReference type="ChEBI" id="CHEBI:18420"/>
    </cofactor>
    <text evidence="7 8">Binds 3 Mg(2+) ions per subunit.</text>
</comment>
<dbReference type="InterPro" id="IPR012340">
    <property type="entry name" value="NA-bd_OB-fold"/>
</dbReference>
<dbReference type="Gene3D" id="3.30.930.10">
    <property type="entry name" value="Bira Bifunctional Protein, Domain 2"/>
    <property type="match status" value="1"/>
</dbReference>
<keyword evidence="4 7" id="KW-0067">ATP-binding</keyword>
<dbReference type="PROSITE" id="PS50862">
    <property type="entry name" value="AA_TRNA_LIGASE_II"/>
    <property type="match status" value="1"/>
</dbReference>
<feature type="binding site" evidence="7">
    <location>
        <position position="408"/>
    </location>
    <ligand>
        <name>Mg(2+)</name>
        <dbReference type="ChEBI" id="CHEBI:18420"/>
        <label>1</label>
    </ligand>
</feature>
<dbReference type="GO" id="GO:0005829">
    <property type="term" value="C:cytosol"/>
    <property type="evidence" value="ECO:0007669"/>
    <property type="project" value="TreeGrafter"/>
</dbReference>
<dbReference type="PRINTS" id="PR00982">
    <property type="entry name" value="TRNASYNTHLYS"/>
</dbReference>
<dbReference type="CDD" id="cd00775">
    <property type="entry name" value="LysRS_core"/>
    <property type="match status" value="1"/>
</dbReference>
<keyword evidence="1 7" id="KW-0436">Ligase</keyword>
<dbReference type="GO" id="GO:0000287">
    <property type="term" value="F:magnesium ion binding"/>
    <property type="evidence" value="ECO:0007669"/>
    <property type="project" value="UniProtKB-UniRule"/>
</dbReference>
<dbReference type="NCBIfam" id="NF001756">
    <property type="entry name" value="PRK00484.1"/>
    <property type="match status" value="1"/>
</dbReference>
<evidence type="ECO:0000256" key="5">
    <source>
        <dbReference type="ARBA" id="ARBA00023146"/>
    </source>
</evidence>
<dbReference type="Proteomes" id="UP000176650">
    <property type="component" value="Unassembled WGS sequence"/>
</dbReference>
<dbReference type="NCBIfam" id="TIGR00499">
    <property type="entry name" value="lysS_bact"/>
    <property type="match status" value="1"/>
</dbReference>
<dbReference type="GO" id="GO:0005524">
    <property type="term" value="F:ATP binding"/>
    <property type="evidence" value="ECO:0007669"/>
    <property type="project" value="UniProtKB-UniRule"/>
</dbReference>
<dbReference type="EC" id="6.1.1.6" evidence="7"/>
<keyword evidence="7 8" id="KW-0460">Magnesium</keyword>
<evidence type="ECO:0000256" key="1">
    <source>
        <dbReference type="ARBA" id="ARBA00022598"/>
    </source>
</evidence>
<feature type="binding site" evidence="7">
    <location>
        <position position="408"/>
    </location>
    <ligand>
        <name>Mg(2+)</name>
        <dbReference type="ChEBI" id="CHEBI:18420"/>
        <label>2</label>
    </ligand>
</feature>
<keyword evidence="2 7" id="KW-0479">Metal-binding</keyword>
<comment type="subunit">
    <text evidence="7">Homodimer.</text>
</comment>
<dbReference type="InterPro" id="IPR045864">
    <property type="entry name" value="aa-tRNA-synth_II/BPL/LPL"/>
</dbReference>
<dbReference type="GO" id="GO:0006430">
    <property type="term" value="P:lysyl-tRNA aminoacylation"/>
    <property type="evidence" value="ECO:0007669"/>
    <property type="project" value="UniProtKB-UniRule"/>
</dbReference>
<dbReference type="Gene3D" id="2.40.50.140">
    <property type="entry name" value="Nucleic acid-binding proteins"/>
    <property type="match status" value="1"/>
</dbReference>
<dbReference type="Pfam" id="PF00152">
    <property type="entry name" value="tRNA-synt_2"/>
    <property type="match status" value="1"/>
</dbReference>
<dbReference type="InterPro" id="IPR018149">
    <property type="entry name" value="Lys-tRNA-synth_II_C"/>
</dbReference>
<comment type="caution">
    <text evidence="7">Lacks conserved residue(s) required for the propagation of feature annotation.</text>
</comment>
<evidence type="ECO:0000256" key="8">
    <source>
        <dbReference type="RuleBase" id="RU000336"/>
    </source>
</evidence>
<dbReference type="GO" id="GO:0000049">
    <property type="term" value="F:tRNA binding"/>
    <property type="evidence" value="ECO:0007669"/>
    <property type="project" value="TreeGrafter"/>
</dbReference>
<dbReference type="InterPro" id="IPR002313">
    <property type="entry name" value="Lys-tRNA-ligase_II"/>
</dbReference>
<dbReference type="InterPro" id="IPR006195">
    <property type="entry name" value="aa-tRNA-synth_II"/>
</dbReference>
<keyword evidence="7" id="KW-0963">Cytoplasm</keyword>
<dbReference type="SUPFAM" id="SSF50249">
    <property type="entry name" value="Nucleic acid-binding proteins"/>
    <property type="match status" value="1"/>
</dbReference>
<dbReference type="HAMAP" id="MF_00252">
    <property type="entry name" value="Lys_tRNA_synth_class2"/>
    <property type="match status" value="1"/>
</dbReference>
<dbReference type="PANTHER" id="PTHR42918:SF15">
    <property type="entry name" value="LYSINE--TRNA LIGASE, CHLOROPLASTIC_MITOCHONDRIAL"/>
    <property type="match status" value="1"/>
</dbReference>
<dbReference type="InterPro" id="IPR004364">
    <property type="entry name" value="Aa-tRNA-synt_II"/>
</dbReference>
<protein>
    <recommendedName>
        <fullName evidence="7">Lysine--tRNA ligase</fullName>
        <ecNumber evidence="7">6.1.1.6</ecNumber>
    </recommendedName>
    <alternativeName>
        <fullName evidence="7">Lysyl-tRNA synthetase</fullName>
        <shortName evidence="7">LysRS</shortName>
    </alternativeName>
</protein>
<gene>
    <name evidence="7" type="primary">lysS</name>
    <name evidence="10" type="ORF">A2988_00545</name>
</gene>
<dbReference type="InterPro" id="IPR004365">
    <property type="entry name" value="NA-bd_OB_tRNA"/>
</dbReference>
<proteinExistence type="inferred from homology"/>
<dbReference type="GO" id="GO:0004824">
    <property type="term" value="F:lysine-tRNA ligase activity"/>
    <property type="evidence" value="ECO:0007669"/>
    <property type="project" value="UniProtKB-UniRule"/>
</dbReference>
<dbReference type="AlphaFoldDB" id="A0A1F5BTN5"/>
<sequence>MRTGLAKVKKVKLQKIEALAKSGVAAYPDIKHRPTEIAEVKKRFDELVISQKKVRVAGRIMAKREHGGSTFVSVNDGSGTLQLYMKQDLLGVDRYQFFLDYFDVGDFVESLGPVFITRRGEQTQEAHEFSLLAKAVAPLPEKWHGLADVDERYRKRYLDLLMNEDVRAIFLKRSRAVKAMRDFLEADGFLEVETPILQTIPGGAIAEPFKTRLNALRMDLYLRVAPELYLKRLLVGGFPKVYEIGRCFRNEGMDATHNPDFTMMECYEAYANYEHMMERVERMVRFVVQAVLPDNHLEIERDGKLIDFKSSFDVAVFSDLLKRHAHIDYDAVSAAELAKKAKELKITIPKGAGKGKIADEIYKTLVRPNILQPTFMIHHPLELSPLAKQLPGDASKVARFQLVAAGMEIANGYSELNDPAEQAERFRAQEKTRTKGDKEAQRMDKDFIEALEYGMPPAAGLGVGVERLVALLTGAHSIREVMLFPTMRPKK</sequence>
<comment type="catalytic activity">
    <reaction evidence="6 7 8">
        <text>tRNA(Lys) + L-lysine + ATP = L-lysyl-tRNA(Lys) + AMP + diphosphate</text>
        <dbReference type="Rhea" id="RHEA:20792"/>
        <dbReference type="Rhea" id="RHEA-COMP:9696"/>
        <dbReference type="Rhea" id="RHEA-COMP:9697"/>
        <dbReference type="ChEBI" id="CHEBI:30616"/>
        <dbReference type="ChEBI" id="CHEBI:32551"/>
        <dbReference type="ChEBI" id="CHEBI:33019"/>
        <dbReference type="ChEBI" id="CHEBI:78442"/>
        <dbReference type="ChEBI" id="CHEBI:78529"/>
        <dbReference type="ChEBI" id="CHEBI:456215"/>
        <dbReference type="EC" id="6.1.1.6"/>
    </reaction>
</comment>